<reference evidence="1 2" key="1">
    <citation type="journal article" date="2023" name="ACS Omega">
        <title>Identification of the Neoaspergillic Acid Biosynthesis Gene Cluster by Establishing an In Vitro CRISPR-Ribonucleoprotein Genetic System in Aspergillus melleus.</title>
        <authorList>
            <person name="Yuan B."/>
            <person name="Grau M.F."/>
            <person name="Murata R.M."/>
            <person name="Torok T."/>
            <person name="Venkateswaran K."/>
            <person name="Stajich J.E."/>
            <person name="Wang C.C.C."/>
        </authorList>
    </citation>
    <scope>NUCLEOTIDE SEQUENCE [LARGE SCALE GENOMIC DNA]</scope>
    <source>
        <strain evidence="1 2">IMV 1140</strain>
    </source>
</reference>
<accession>A0ACC3B862</accession>
<protein>
    <submittedName>
        <fullName evidence="1">NRPS-like protein biosynthetic cluster</fullName>
    </submittedName>
</protein>
<name>A0ACC3B862_9EURO</name>
<evidence type="ECO:0000313" key="1">
    <source>
        <dbReference type="EMBL" id="KAK1146767.1"/>
    </source>
</evidence>
<gene>
    <name evidence="1" type="ORF">N8T08_002528</name>
</gene>
<organism evidence="1 2">
    <name type="scientific">Aspergillus melleus</name>
    <dbReference type="NCBI Taxonomy" id="138277"/>
    <lineage>
        <taxon>Eukaryota</taxon>
        <taxon>Fungi</taxon>
        <taxon>Dikarya</taxon>
        <taxon>Ascomycota</taxon>
        <taxon>Pezizomycotina</taxon>
        <taxon>Eurotiomycetes</taxon>
        <taxon>Eurotiomycetidae</taxon>
        <taxon>Eurotiales</taxon>
        <taxon>Aspergillaceae</taxon>
        <taxon>Aspergillus</taxon>
        <taxon>Aspergillus subgen. Circumdati</taxon>
    </lineage>
</organism>
<dbReference type="EMBL" id="JAOPJF010000015">
    <property type="protein sequence ID" value="KAK1146767.1"/>
    <property type="molecule type" value="Genomic_DNA"/>
</dbReference>
<proteinExistence type="predicted"/>
<comment type="caution">
    <text evidence="1">The sequence shown here is derived from an EMBL/GenBank/DDBJ whole genome shotgun (WGS) entry which is preliminary data.</text>
</comment>
<sequence length="625" mass="68491">MAPLRELGLLDIKRTSYPRDCSLVDVFREQAALHPEKRAVCDNTRHITYRELDNESDIIANWLSGQSLAPETLVAVLAPRPVDTVVAIVGILKASLAYLPLDSKTSDGRLKSIRELLKTRSRGLFELGDSQAAQAGPSATSLAYVMFTPGSTGKPKGVMIQHRGVIRLVKNCNFVGPEQHGKPVAHMATISFDVSTWEIHFALFNGGTLVRVAMFTPELFQAHLQESPATIQRLEALVLGGDMLDVQDVFAAQKLVRKEIVNGFGPIENTGASAIYHVPLGEPCLNGVPIGEAINNSGIYVMDQYLRLVPPGVIGELVVTGDGLARGYTDKQRDEGRFVTIEIDGESIRAYRTGDYGRWRPPADGQLEYFGRRGNQVKIRGHRVELGEIEKTTTAHDSVMDAVAVVQELDGMRSQLAVFVTHSGATDVTVEDEQVGAWKSVFDAEAYDGIADMVPERLGRDSTGWLSMYDGTVIDSLAMEEWFDDTIQTVLDGDHPRRVLEIGTGSGMVLFNIAPGLEQYVGVEPAEKLAAAIQHRADRHEELSRKVELHAGTADQILTLCTDFSPSLDVVNSVAQYFPSADYLFQHKSCERNNQRALRSAANVSLSVDAQPTEARVTIRGLRSQ</sequence>
<keyword evidence="2" id="KW-1185">Reference proteome</keyword>
<evidence type="ECO:0000313" key="2">
    <source>
        <dbReference type="Proteomes" id="UP001177260"/>
    </source>
</evidence>
<dbReference type="Proteomes" id="UP001177260">
    <property type="component" value="Unassembled WGS sequence"/>
</dbReference>